<dbReference type="InterPro" id="IPR006485">
    <property type="entry name" value="Phage-like_holin"/>
</dbReference>
<evidence type="ECO:0000313" key="2">
    <source>
        <dbReference type="EMBL" id="AIY85277.1"/>
    </source>
</evidence>
<dbReference type="HOGENOM" id="CLU_170163_2_0_9"/>
<dbReference type="Pfam" id="PF04531">
    <property type="entry name" value="Phage_holin_1"/>
    <property type="match status" value="1"/>
</dbReference>
<reference evidence="2 3" key="1">
    <citation type="journal article" date="2015" name="Infect. Genet. Evol.">
        <title>Genomic sequences of six botulinum neurotoxin-producing strains representing three clostridial species illustrate the mobility and diversity of botulinum neurotoxin genes.</title>
        <authorList>
            <person name="Smith T.J."/>
            <person name="Hill K.K."/>
            <person name="Xie G."/>
            <person name="Foley B.T."/>
            <person name="Williamson C.H."/>
            <person name="Foster J.T."/>
            <person name="Johnson S.L."/>
            <person name="Chertkov O."/>
            <person name="Teshima H."/>
            <person name="Gibbons H.S."/>
            <person name="Johnsky L.A."/>
            <person name="Karavis M.A."/>
            <person name="Smith L.A."/>
        </authorList>
    </citation>
    <scope>NUCLEOTIDE SEQUENCE [LARGE SCALE GENOMIC DNA]</scope>
    <source>
        <strain evidence="2">Sullivan</strain>
        <plasmid evidence="3">Plasmid pCBJ</plasmid>
    </source>
</reference>
<protein>
    <submittedName>
        <fullName evidence="2">Bacteriophage holin family protein</fullName>
    </submittedName>
</protein>
<dbReference type="AlphaFoldDB" id="A0A0A7G0B2"/>
<evidence type="ECO:0000256" key="1">
    <source>
        <dbReference type="SAM" id="Phobius"/>
    </source>
</evidence>
<feature type="transmembrane region" description="Helical" evidence="1">
    <location>
        <begin position="36"/>
        <end position="55"/>
    </location>
</feature>
<keyword evidence="1" id="KW-0472">Membrane</keyword>
<organism evidence="2 3">
    <name type="scientific">Clostridium baratii str. Sullivan</name>
    <dbReference type="NCBI Taxonomy" id="1415775"/>
    <lineage>
        <taxon>Bacteria</taxon>
        <taxon>Bacillati</taxon>
        <taxon>Bacillota</taxon>
        <taxon>Clostridia</taxon>
        <taxon>Eubacteriales</taxon>
        <taxon>Clostridiaceae</taxon>
        <taxon>Clostridium</taxon>
    </lineage>
</organism>
<feature type="transmembrane region" description="Helical" evidence="1">
    <location>
        <begin position="7"/>
        <end position="30"/>
    </location>
</feature>
<keyword evidence="2" id="KW-0614">Plasmid</keyword>
<keyword evidence="1" id="KW-0812">Transmembrane</keyword>
<proteinExistence type="predicted"/>
<keyword evidence="3" id="KW-1185">Reference proteome</keyword>
<geneLocation type="plasmid" evidence="2 3">
    <name>pCBJ</name>
</geneLocation>
<dbReference type="Proteomes" id="UP000030635">
    <property type="component" value="Plasmid pCBJ"/>
</dbReference>
<evidence type="ECO:0000313" key="3">
    <source>
        <dbReference type="Proteomes" id="UP000030635"/>
    </source>
</evidence>
<name>A0A0A7G0B2_9CLOT</name>
<dbReference type="EMBL" id="CP006906">
    <property type="protein sequence ID" value="AIY85277.1"/>
    <property type="molecule type" value="Genomic_DNA"/>
</dbReference>
<dbReference type="RefSeq" id="WP_040113535.1">
    <property type="nucleotide sequence ID" value="NZ_CP006906.1"/>
</dbReference>
<accession>A0A0A7G0B2</accession>
<dbReference type="KEGG" id="cbv:U729_3067"/>
<dbReference type="OrthoDB" id="1922895at2"/>
<keyword evidence="1" id="KW-1133">Transmembrane helix</keyword>
<gene>
    <name evidence="2" type="ORF">U729_3067</name>
</gene>
<sequence>MKDRLKNIGFWTSLIALIPIVGMMFFDYSFPPEYEAFGNSLVALLVALGIVNNPTTRNKGFFDDKKDKQ</sequence>